<evidence type="ECO:0000256" key="4">
    <source>
        <dbReference type="ARBA" id="ARBA00022630"/>
    </source>
</evidence>
<sequence>MTRLSRRRFLTISAAFAALPTVARAAPVARWRGTALGAPASLQLVGLSDAQAAPIISALEAELDRLENIFSLYRPDSQLNRLNRDGTLPAPAPELLQVLAQSAALHDATGGAFDPTVQPLWMALATGAPDAGVAQARALVGWQGVSVSAESIRLPHPGRSALTLNGIAQGAVTDRIAALLRAQGLTDVLVDMGEIAAIGTRVDGSDWRVGLAGPEGVTRRIELRDRAVATSAPDATQLAGRHGHILGPKGQPVRHRAVSVSAPDAALADGLSTALCLLPADRIPPVLQRFPEARLEMLI</sequence>
<feature type="signal peptide" evidence="11">
    <location>
        <begin position="1"/>
        <end position="25"/>
    </location>
</feature>
<evidence type="ECO:0000313" key="13">
    <source>
        <dbReference type="Proteomes" id="UP000325134"/>
    </source>
</evidence>
<keyword evidence="5" id="KW-0808">Transferase</keyword>
<dbReference type="GO" id="GO:0016740">
    <property type="term" value="F:transferase activity"/>
    <property type="evidence" value="ECO:0007669"/>
    <property type="project" value="UniProtKB-KW"/>
</dbReference>
<keyword evidence="8" id="KW-0460">Magnesium</keyword>
<dbReference type="Proteomes" id="UP000325134">
    <property type="component" value="Unassembled WGS sequence"/>
</dbReference>
<dbReference type="EMBL" id="FQVK01000007">
    <property type="protein sequence ID" value="SHE74424.1"/>
    <property type="molecule type" value="Genomic_DNA"/>
</dbReference>
<dbReference type="PANTHER" id="PTHR30040:SF2">
    <property type="entry name" value="FAD:PROTEIN FMN TRANSFERASE"/>
    <property type="match status" value="1"/>
</dbReference>
<feature type="chain" id="PRO_5039949621" description="FAD:protein FMN transferase" evidence="11">
    <location>
        <begin position="26"/>
        <end position="299"/>
    </location>
</feature>
<proteinExistence type="predicted"/>
<protein>
    <recommendedName>
        <fullName evidence="3">FAD:protein FMN transferase</fullName>
        <ecNumber evidence="2">2.7.1.180</ecNumber>
    </recommendedName>
    <alternativeName>
        <fullName evidence="9">Flavin transferase</fullName>
    </alternativeName>
</protein>
<name>A0A1M4VZF4_9RHOB</name>
<keyword evidence="11" id="KW-0732">Signal</keyword>
<dbReference type="PROSITE" id="PS51318">
    <property type="entry name" value="TAT"/>
    <property type="match status" value="1"/>
</dbReference>
<keyword evidence="13" id="KW-1185">Reference proteome</keyword>
<dbReference type="SUPFAM" id="SSF143631">
    <property type="entry name" value="ApbE-like"/>
    <property type="match status" value="1"/>
</dbReference>
<dbReference type="AlphaFoldDB" id="A0A1M4VZF4"/>
<dbReference type="InterPro" id="IPR006311">
    <property type="entry name" value="TAT_signal"/>
</dbReference>
<dbReference type="InterPro" id="IPR024932">
    <property type="entry name" value="ApbE"/>
</dbReference>
<dbReference type="RefSeq" id="WP_149775356.1">
    <property type="nucleotide sequence ID" value="NZ_FQVK01000007.1"/>
</dbReference>
<accession>A0A1M4VZF4</accession>
<evidence type="ECO:0000313" key="12">
    <source>
        <dbReference type="EMBL" id="SHE74424.1"/>
    </source>
</evidence>
<evidence type="ECO:0000256" key="11">
    <source>
        <dbReference type="SAM" id="SignalP"/>
    </source>
</evidence>
<dbReference type="InterPro" id="IPR003374">
    <property type="entry name" value="ApbE-like_sf"/>
</dbReference>
<dbReference type="PANTHER" id="PTHR30040">
    <property type="entry name" value="THIAMINE BIOSYNTHESIS LIPOPROTEIN APBE"/>
    <property type="match status" value="1"/>
</dbReference>
<keyword evidence="4" id="KW-0285">Flavoprotein</keyword>
<dbReference type="GO" id="GO:0046872">
    <property type="term" value="F:metal ion binding"/>
    <property type="evidence" value="ECO:0007669"/>
    <property type="project" value="UniProtKB-KW"/>
</dbReference>
<comment type="catalytic activity">
    <reaction evidence="10">
        <text>L-threonyl-[protein] + FAD = FMN-L-threonyl-[protein] + AMP + H(+)</text>
        <dbReference type="Rhea" id="RHEA:36847"/>
        <dbReference type="Rhea" id="RHEA-COMP:11060"/>
        <dbReference type="Rhea" id="RHEA-COMP:11061"/>
        <dbReference type="ChEBI" id="CHEBI:15378"/>
        <dbReference type="ChEBI" id="CHEBI:30013"/>
        <dbReference type="ChEBI" id="CHEBI:57692"/>
        <dbReference type="ChEBI" id="CHEBI:74257"/>
        <dbReference type="ChEBI" id="CHEBI:456215"/>
        <dbReference type="EC" id="2.7.1.180"/>
    </reaction>
</comment>
<evidence type="ECO:0000256" key="2">
    <source>
        <dbReference type="ARBA" id="ARBA00011955"/>
    </source>
</evidence>
<organism evidence="12 13">
    <name type="scientific">Ruegeria intermedia</name>
    <dbReference type="NCBI Taxonomy" id="996115"/>
    <lineage>
        <taxon>Bacteria</taxon>
        <taxon>Pseudomonadati</taxon>
        <taxon>Pseudomonadota</taxon>
        <taxon>Alphaproteobacteria</taxon>
        <taxon>Rhodobacterales</taxon>
        <taxon>Roseobacteraceae</taxon>
        <taxon>Ruegeria</taxon>
    </lineage>
</organism>
<evidence type="ECO:0000256" key="8">
    <source>
        <dbReference type="ARBA" id="ARBA00022842"/>
    </source>
</evidence>
<keyword evidence="6" id="KW-0479">Metal-binding</keyword>
<dbReference type="Gene3D" id="3.10.520.10">
    <property type="entry name" value="ApbE-like domains"/>
    <property type="match status" value="1"/>
</dbReference>
<keyword evidence="7" id="KW-0274">FAD</keyword>
<dbReference type="EC" id="2.7.1.180" evidence="2"/>
<dbReference type="OrthoDB" id="9778595at2"/>
<reference evidence="12 13" key="1">
    <citation type="submission" date="2016-11" db="EMBL/GenBank/DDBJ databases">
        <authorList>
            <person name="Varghese N."/>
            <person name="Submissions S."/>
        </authorList>
    </citation>
    <scope>NUCLEOTIDE SEQUENCE [LARGE SCALE GENOMIC DNA]</scope>
    <source>
        <strain evidence="12 13">DSM 29341</strain>
    </source>
</reference>
<evidence type="ECO:0000256" key="7">
    <source>
        <dbReference type="ARBA" id="ARBA00022827"/>
    </source>
</evidence>
<evidence type="ECO:0000256" key="9">
    <source>
        <dbReference type="ARBA" id="ARBA00031306"/>
    </source>
</evidence>
<evidence type="ECO:0000256" key="6">
    <source>
        <dbReference type="ARBA" id="ARBA00022723"/>
    </source>
</evidence>
<evidence type="ECO:0000256" key="5">
    <source>
        <dbReference type="ARBA" id="ARBA00022679"/>
    </source>
</evidence>
<keyword evidence="12" id="KW-0449">Lipoprotein</keyword>
<comment type="cofactor">
    <cofactor evidence="1">
        <name>Mg(2+)</name>
        <dbReference type="ChEBI" id="CHEBI:18420"/>
    </cofactor>
</comment>
<gene>
    <name evidence="12" type="ORF">SAMN05444279_10782</name>
</gene>
<dbReference type="Pfam" id="PF02424">
    <property type="entry name" value="ApbE"/>
    <property type="match status" value="1"/>
</dbReference>
<evidence type="ECO:0000256" key="10">
    <source>
        <dbReference type="ARBA" id="ARBA00048540"/>
    </source>
</evidence>
<evidence type="ECO:0000256" key="3">
    <source>
        <dbReference type="ARBA" id="ARBA00016337"/>
    </source>
</evidence>
<evidence type="ECO:0000256" key="1">
    <source>
        <dbReference type="ARBA" id="ARBA00001946"/>
    </source>
</evidence>